<dbReference type="EMBL" id="GACK01004295">
    <property type="protein sequence ID" value="JAA60739.1"/>
    <property type="molecule type" value="mRNA"/>
</dbReference>
<dbReference type="GO" id="GO:0004867">
    <property type="term" value="F:serine-type endopeptidase inhibitor activity"/>
    <property type="evidence" value="ECO:0007669"/>
    <property type="project" value="InterPro"/>
</dbReference>
<evidence type="ECO:0000313" key="2">
    <source>
        <dbReference type="EMBL" id="JAA60739.1"/>
    </source>
</evidence>
<proteinExistence type="evidence at transcript level"/>
<evidence type="ECO:0000256" key="1">
    <source>
        <dbReference type="SAM" id="SignalP"/>
    </source>
</evidence>
<dbReference type="Gene3D" id="4.10.410.10">
    <property type="entry name" value="Pancreatic trypsin inhibitor Kunitz domain"/>
    <property type="match status" value="1"/>
</dbReference>
<feature type="chain" id="PRO_5003981857" evidence="1">
    <location>
        <begin position="25"/>
        <end position="154"/>
    </location>
</feature>
<dbReference type="InterPro" id="IPR036880">
    <property type="entry name" value="Kunitz_BPTI_sf"/>
</dbReference>
<reference evidence="2" key="2">
    <citation type="journal article" date="2015" name="J. Proteomics">
        <title>Sexual differences in the sialomes of the zebra tick, Rhipicephalus pulchellus.</title>
        <authorList>
            <person name="Tan A.W."/>
            <person name="Francischetti I.M."/>
            <person name="Slovak M."/>
            <person name="Kini R.M."/>
            <person name="Ribeiro J.M."/>
        </authorList>
    </citation>
    <scope>NUCLEOTIDE SEQUENCE</scope>
    <source>
        <tissue evidence="2">Salivary gland</tissue>
    </source>
</reference>
<organism evidence="2">
    <name type="scientific">Rhipicephalus pulchellus</name>
    <name type="common">Yellow backed tick</name>
    <name type="synonym">Dermacentor pulchellus</name>
    <dbReference type="NCBI Taxonomy" id="72859"/>
    <lineage>
        <taxon>Eukaryota</taxon>
        <taxon>Metazoa</taxon>
        <taxon>Ecdysozoa</taxon>
        <taxon>Arthropoda</taxon>
        <taxon>Chelicerata</taxon>
        <taxon>Arachnida</taxon>
        <taxon>Acari</taxon>
        <taxon>Parasitiformes</taxon>
        <taxon>Ixodida</taxon>
        <taxon>Ixodoidea</taxon>
        <taxon>Ixodidae</taxon>
        <taxon>Rhipicephalinae</taxon>
        <taxon>Rhipicephalus</taxon>
        <taxon>Rhipicephalus</taxon>
    </lineage>
</organism>
<sequence>MFRMPFPFLVCLIGKMAVVSLGVADSTNQVSEFCQDPYSGGSYKERCAGPYEREKRYIGYKNKCKQIFWDPCQENFRTYRTLAECLGYCAKESVCVKTPLEHGLNTQENKYHYYFDIQEGTCYSRLGTFQRSQKGENHFRNKTLCEEACSPVKI</sequence>
<name>L7MC33_RHIPC</name>
<accession>L7MC33</accession>
<dbReference type="SUPFAM" id="SSF57362">
    <property type="entry name" value="BPTI-like"/>
    <property type="match status" value="1"/>
</dbReference>
<dbReference type="AlphaFoldDB" id="L7MC33"/>
<feature type="signal peptide" evidence="1">
    <location>
        <begin position="1"/>
        <end position="24"/>
    </location>
</feature>
<reference evidence="2" key="1">
    <citation type="submission" date="2012-11" db="EMBL/GenBank/DDBJ databases">
        <authorList>
            <person name="Lucero-Rivera Y.E."/>
            <person name="Tovar-Ramirez D."/>
        </authorList>
    </citation>
    <scope>NUCLEOTIDE SEQUENCE</scope>
    <source>
        <tissue evidence="2">Salivary gland</tissue>
    </source>
</reference>
<protein>
    <submittedName>
        <fullName evidence="2">Putative monolaris</fullName>
    </submittedName>
</protein>
<keyword evidence="1" id="KW-0732">Signal</keyword>